<dbReference type="OrthoDB" id="27435at2759"/>
<dbReference type="InterPro" id="IPR034201">
    <property type="entry name" value="RNPS1_RRM"/>
</dbReference>
<dbReference type="GO" id="GO:0005524">
    <property type="term" value="F:ATP binding"/>
    <property type="evidence" value="ECO:0007669"/>
    <property type="project" value="UniProtKB-KW"/>
</dbReference>
<keyword evidence="2" id="KW-0067">ATP-binding</keyword>
<name>A0A9W4HIA3_PENOL</name>
<dbReference type="InterPro" id="IPR003593">
    <property type="entry name" value="AAA+_ATPase"/>
</dbReference>
<evidence type="ECO:0000313" key="6">
    <source>
        <dbReference type="EMBL" id="CAG8023977.1"/>
    </source>
</evidence>
<keyword evidence="7" id="KW-1185">Reference proteome</keyword>
<dbReference type="PROSITE" id="PS50102">
    <property type="entry name" value="RRM"/>
    <property type="match status" value="1"/>
</dbReference>
<dbReference type="InterPro" id="IPR041569">
    <property type="entry name" value="AAA_lid_3"/>
</dbReference>
<dbReference type="Pfam" id="PF17862">
    <property type="entry name" value="AAA_lid_3"/>
    <property type="match status" value="1"/>
</dbReference>
<feature type="compositionally biased region" description="Basic residues" evidence="4">
    <location>
        <begin position="810"/>
        <end position="831"/>
    </location>
</feature>
<feature type="region of interest" description="Disordered" evidence="4">
    <location>
        <begin position="773"/>
        <end position="861"/>
    </location>
</feature>
<evidence type="ECO:0000313" key="7">
    <source>
        <dbReference type="Proteomes" id="UP001153618"/>
    </source>
</evidence>
<feature type="compositionally biased region" description="Low complexity" evidence="4">
    <location>
        <begin position="1047"/>
        <end position="1056"/>
    </location>
</feature>
<dbReference type="SUPFAM" id="SSF52540">
    <property type="entry name" value="P-loop containing nucleoside triphosphate hydrolases"/>
    <property type="match status" value="2"/>
</dbReference>
<keyword evidence="3" id="KW-0694">RNA-binding</keyword>
<accession>A0A9W4HIA3</accession>
<protein>
    <recommendedName>
        <fullName evidence="5">RRM domain-containing protein</fullName>
    </recommendedName>
</protein>
<dbReference type="InterPro" id="IPR003959">
    <property type="entry name" value="ATPase_AAA_core"/>
</dbReference>
<dbReference type="PANTHER" id="PTHR23077:SF27">
    <property type="entry name" value="ATPASE FAMILY GENE 2 PROTEIN HOMOLOG A"/>
    <property type="match status" value="1"/>
</dbReference>
<evidence type="ECO:0000256" key="4">
    <source>
        <dbReference type="SAM" id="MobiDB-lite"/>
    </source>
</evidence>
<comment type="caution">
    <text evidence="6">The sequence shown here is derived from an EMBL/GenBank/DDBJ whole genome shotgun (WGS) entry which is preliminary data.</text>
</comment>
<feature type="domain" description="RRM" evidence="5">
    <location>
        <begin position="877"/>
        <end position="955"/>
    </location>
</feature>
<dbReference type="InterPro" id="IPR012677">
    <property type="entry name" value="Nucleotide-bd_a/b_plait_sf"/>
</dbReference>
<dbReference type="GO" id="GO:0016887">
    <property type="term" value="F:ATP hydrolysis activity"/>
    <property type="evidence" value="ECO:0007669"/>
    <property type="project" value="InterPro"/>
</dbReference>
<dbReference type="GO" id="GO:0005737">
    <property type="term" value="C:cytoplasm"/>
    <property type="evidence" value="ECO:0007669"/>
    <property type="project" value="TreeGrafter"/>
</dbReference>
<dbReference type="GO" id="GO:0003723">
    <property type="term" value="F:RNA binding"/>
    <property type="evidence" value="ECO:0007669"/>
    <property type="project" value="UniProtKB-UniRule"/>
</dbReference>
<feature type="compositionally biased region" description="Basic residues" evidence="4">
    <location>
        <begin position="1057"/>
        <end position="1067"/>
    </location>
</feature>
<evidence type="ECO:0000256" key="1">
    <source>
        <dbReference type="ARBA" id="ARBA00022741"/>
    </source>
</evidence>
<dbReference type="SMART" id="SM00382">
    <property type="entry name" value="AAA"/>
    <property type="match status" value="2"/>
</dbReference>
<dbReference type="InterPro" id="IPR050168">
    <property type="entry name" value="AAA_ATPase_domain"/>
</dbReference>
<sequence>MTDRIFTARPLPKQQARKDLKDAFRVHLSSSSLAALRLQTEGICILQQGEGPPKTAIAWYATENIQSTVTQISRTLQECYDIKIGEKVTITRAEGPLETIQSVTLTDSSDADKIERYGSISDSDRPHWEWALDEKLLRCGSLTTGLVFDLELRGQHRSFRVASIRSQNPGSSHTLFQFTEASRTSLGPVVEEKEDLSSGIEVQPTGLGGLSRQINDINESLSDFNTDPRKLVMPEFYESSRGILLYGPKGTGKTSVLNQIEKAGWRQTFKIGTSTLGRSIGESELKLRNIFQEAARSKPSVIIIDQLEFIAPKRTSIESQSLASVLCENLDSIRNASILVVAATRHPNQVDDALRTPHRLGTEIELQVPTSQDRAEILRAIRGPVAAGLTDELVDLLAEKTHGYVGADLFALLQLVCRKARQRQLSEQPVTALFTALSVTATDKTDGSLQSTSNKEDTIIPLQIQEEDISLSLQEIRPTAMREVFLETPKVRWSDIGGQHEIKKRLQQAVERPLKFPQRMRRLNVNSKKGVLLYGPPGCSKTLTVKALATEAGLNFLAVKGAEILSMYVGESERSLREIFRKARAARPSIIFFDEIDAIAARRSGGSGGVNVLTTLLNEMDGIEELRNVLVVAATNKPDVLDPALMRPGRLDNILYIGPPDFEARKEIIRIWANKSVVNPDVDLDELASLTEGYSGAEIVSICETAGDAALDEEEEIQQELDVQWKHFEYALVQVRRQITETVLQDITSSLCFLDPFAFRLFYIQQSFDNLTAMSSRSPRHSPVEDRGRSRSAHPSKPLSESRSISRSRSAGRSRSVSRGRTRSRSRSRGARHYDSRSGSRSLSPNSGPPKSSKVGARPVPEIRPSFRGIQLNCIHNQIVVEKLTKNVTEDHVREIFGGFGDIEYLDVPINKAFMTNRGTAYILYYDPADAEAAIAHMHEAQLDGAILNVSIVLPRRKFSRSPPPSTRGNGGRPRYGRGPYAGPPSPRRHGAGRPAERHDTYRPQSMSRSRSPVRSRSYSSRSRSRSSVPRRGSPKTESRHHRRRSPSYSSYSSRSRSPKRSRSHRH</sequence>
<dbReference type="Pfam" id="PF00076">
    <property type="entry name" value="RRM_1"/>
    <property type="match status" value="1"/>
</dbReference>
<feature type="compositionally biased region" description="Low complexity" evidence="4">
    <location>
        <begin position="839"/>
        <end position="850"/>
    </location>
</feature>
<feature type="region of interest" description="Disordered" evidence="4">
    <location>
        <begin position="957"/>
        <end position="1067"/>
    </location>
</feature>
<dbReference type="SUPFAM" id="SSF54928">
    <property type="entry name" value="RNA-binding domain, RBD"/>
    <property type="match status" value="1"/>
</dbReference>
<reference evidence="6" key="1">
    <citation type="submission" date="2021-07" db="EMBL/GenBank/DDBJ databases">
        <authorList>
            <person name="Branca A.L. A."/>
        </authorList>
    </citation>
    <scope>NUCLEOTIDE SEQUENCE</scope>
</reference>
<dbReference type="SMART" id="SM00360">
    <property type="entry name" value="RRM"/>
    <property type="match status" value="1"/>
</dbReference>
<evidence type="ECO:0000256" key="2">
    <source>
        <dbReference type="ARBA" id="ARBA00022840"/>
    </source>
</evidence>
<dbReference type="Pfam" id="PF00004">
    <property type="entry name" value="AAA"/>
    <property type="match status" value="2"/>
</dbReference>
<dbReference type="Gene3D" id="1.10.8.60">
    <property type="match status" value="2"/>
</dbReference>
<keyword evidence="1" id="KW-0547">Nucleotide-binding</keyword>
<dbReference type="PROSITE" id="PS00674">
    <property type="entry name" value="AAA"/>
    <property type="match status" value="1"/>
</dbReference>
<proteinExistence type="predicted"/>
<dbReference type="AlphaFoldDB" id="A0A9W4HIA3"/>
<dbReference type="Gene3D" id="3.40.50.300">
    <property type="entry name" value="P-loop containing nucleotide triphosphate hydrolases"/>
    <property type="match status" value="2"/>
</dbReference>
<organism evidence="6 7">
    <name type="scientific">Penicillium olsonii</name>
    <dbReference type="NCBI Taxonomy" id="99116"/>
    <lineage>
        <taxon>Eukaryota</taxon>
        <taxon>Fungi</taxon>
        <taxon>Dikarya</taxon>
        <taxon>Ascomycota</taxon>
        <taxon>Pezizomycotina</taxon>
        <taxon>Eurotiomycetes</taxon>
        <taxon>Eurotiomycetidae</taxon>
        <taxon>Eurotiales</taxon>
        <taxon>Aspergillaceae</taxon>
        <taxon>Penicillium</taxon>
    </lineage>
</organism>
<dbReference type="EMBL" id="CAJVOS010000015">
    <property type="protein sequence ID" value="CAG8023977.1"/>
    <property type="molecule type" value="Genomic_DNA"/>
</dbReference>
<dbReference type="FunFam" id="3.40.50.300:FF:001721">
    <property type="entry name" value="AAA family ATPase, putative"/>
    <property type="match status" value="1"/>
</dbReference>
<dbReference type="InterPro" id="IPR027417">
    <property type="entry name" value="P-loop_NTPase"/>
</dbReference>
<dbReference type="InterPro" id="IPR003960">
    <property type="entry name" value="ATPase_AAA_CS"/>
</dbReference>
<dbReference type="CDD" id="cd12365">
    <property type="entry name" value="RRM_RNPS1"/>
    <property type="match status" value="1"/>
</dbReference>
<dbReference type="Proteomes" id="UP001153618">
    <property type="component" value="Unassembled WGS sequence"/>
</dbReference>
<gene>
    <name evidence="6" type="ORF">POLS_LOCUS2512</name>
</gene>
<dbReference type="InterPro" id="IPR035979">
    <property type="entry name" value="RBD_domain_sf"/>
</dbReference>
<dbReference type="Gene3D" id="3.30.70.330">
    <property type="match status" value="1"/>
</dbReference>
<dbReference type="InterPro" id="IPR000504">
    <property type="entry name" value="RRM_dom"/>
</dbReference>
<evidence type="ECO:0000259" key="5">
    <source>
        <dbReference type="PROSITE" id="PS50102"/>
    </source>
</evidence>
<evidence type="ECO:0000256" key="3">
    <source>
        <dbReference type="PROSITE-ProRule" id="PRU00176"/>
    </source>
</evidence>
<dbReference type="PANTHER" id="PTHR23077">
    <property type="entry name" value="AAA-FAMILY ATPASE"/>
    <property type="match status" value="1"/>
</dbReference>
<dbReference type="CDD" id="cd19511">
    <property type="entry name" value="RecA-like_CDC48_r2-like"/>
    <property type="match status" value="1"/>
</dbReference>
<feature type="compositionally biased region" description="Low complexity" evidence="4">
    <location>
        <begin position="1003"/>
        <end position="1032"/>
    </location>
</feature>